<keyword evidence="9" id="KW-1185">Reference proteome</keyword>
<dbReference type="EMBL" id="JACOPL010000023">
    <property type="protein sequence ID" value="MBC5726684.1"/>
    <property type="molecule type" value="Genomic_DNA"/>
</dbReference>
<proteinExistence type="predicted"/>
<comment type="subcellular location">
    <subcellularLocation>
        <location evidence="1">Cell membrane</location>
        <topology evidence="1">Multi-pass membrane protein</topology>
    </subcellularLocation>
</comment>
<dbReference type="AlphaFoldDB" id="A0A923LWX1"/>
<keyword evidence="4 6" id="KW-1133">Transmembrane helix</keyword>
<dbReference type="NCBIfam" id="TIGR00792">
    <property type="entry name" value="gph"/>
    <property type="match status" value="1"/>
</dbReference>
<evidence type="ECO:0000256" key="3">
    <source>
        <dbReference type="ARBA" id="ARBA00022692"/>
    </source>
</evidence>
<feature type="transmembrane region" description="Helical" evidence="6">
    <location>
        <begin position="245"/>
        <end position="266"/>
    </location>
</feature>
<protein>
    <submittedName>
        <fullName evidence="8">MFS transporter</fullName>
    </submittedName>
</protein>
<dbReference type="RefSeq" id="WP_147574606.1">
    <property type="nucleotide sequence ID" value="NZ_JACOPL010000023.1"/>
</dbReference>
<feature type="transmembrane region" description="Helical" evidence="6">
    <location>
        <begin position="196"/>
        <end position="217"/>
    </location>
</feature>
<feature type="transmembrane region" description="Helical" evidence="6">
    <location>
        <begin position="381"/>
        <end position="402"/>
    </location>
</feature>
<feature type="transmembrane region" description="Helical" evidence="6">
    <location>
        <begin position="316"/>
        <end position="336"/>
    </location>
</feature>
<evidence type="ECO:0000256" key="6">
    <source>
        <dbReference type="SAM" id="Phobius"/>
    </source>
</evidence>
<feature type="transmembrane region" description="Helical" evidence="6">
    <location>
        <begin position="286"/>
        <end position="309"/>
    </location>
</feature>
<evidence type="ECO:0000256" key="5">
    <source>
        <dbReference type="ARBA" id="ARBA00023136"/>
    </source>
</evidence>
<keyword evidence="3 6" id="KW-0812">Transmembrane</keyword>
<accession>A0A923LWX1</accession>
<dbReference type="Proteomes" id="UP000606499">
    <property type="component" value="Unassembled WGS sequence"/>
</dbReference>
<evidence type="ECO:0000259" key="7">
    <source>
        <dbReference type="PROSITE" id="PS50850"/>
    </source>
</evidence>
<feature type="transmembrane region" description="Helical" evidence="6">
    <location>
        <begin position="169"/>
        <end position="190"/>
    </location>
</feature>
<dbReference type="Pfam" id="PF13347">
    <property type="entry name" value="MFS_2"/>
    <property type="match status" value="1"/>
</dbReference>
<feature type="transmembrane region" description="Helical" evidence="6">
    <location>
        <begin position="28"/>
        <end position="51"/>
    </location>
</feature>
<dbReference type="Gene3D" id="1.20.1250.20">
    <property type="entry name" value="MFS general substrate transporter like domains"/>
    <property type="match status" value="2"/>
</dbReference>
<comment type="caution">
    <text evidence="8">The sequence shown here is derived from an EMBL/GenBank/DDBJ whole genome shotgun (WGS) entry which is preliminary data.</text>
</comment>
<dbReference type="PROSITE" id="PS50850">
    <property type="entry name" value="MFS"/>
    <property type="match status" value="1"/>
</dbReference>
<dbReference type="PANTHER" id="PTHR11328:SF24">
    <property type="entry name" value="MAJOR FACILITATOR SUPERFAMILY (MFS) PROFILE DOMAIN-CONTAINING PROTEIN"/>
    <property type="match status" value="1"/>
</dbReference>
<feature type="transmembrane region" description="Helical" evidence="6">
    <location>
        <begin position="348"/>
        <end position="369"/>
    </location>
</feature>
<dbReference type="GO" id="GO:0015293">
    <property type="term" value="F:symporter activity"/>
    <property type="evidence" value="ECO:0007669"/>
    <property type="project" value="InterPro"/>
</dbReference>
<feature type="domain" description="Major facilitator superfamily (MFS) profile" evidence="7">
    <location>
        <begin position="250"/>
        <end position="477"/>
    </location>
</feature>
<dbReference type="CDD" id="cd17332">
    <property type="entry name" value="MFS_MelB_like"/>
    <property type="match status" value="1"/>
</dbReference>
<evidence type="ECO:0000256" key="2">
    <source>
        <dbReference type="ARBA" id="ARBA00022448"/>
    </source>
</evidence>
<evidence type="ECO:0000313" key="8">
    <source>
        <dbReference type="EMBL" id="MBC5726684.1"/>
    </source>
</evidence>
<dbReference type="SUPFAM" id="SSF103473">
    <property type="entry name" value="MFS general substrate transporter"/>
    <property type="match status" value="1"/>
</dbReference>
<keyword evidence="2" id="KW-0813">Transport</keyword>
<dbReference type="GO" id="GO:0008643">
    <property type="term" value="P:carbohydrate transport"/>
    <property type="evidence" value="ECO:0007669"/>
    <property type="project" value="InterPro"/>
</dbReference>
<dbReference type="InterPro" id="IPR036259">
    <property type="entry name" value="MFS_trans_sf"/>
</dbReference>
<sequence>MNNNPKDPASWAKTSSQFGYYKLPKKEVWGYSSIDFAMNLVFQCIALYISYFYTDIFGLQPGHVAIIFAVSRIWDAINDPMMGTICERLQPKKGKYWVYIRWGAVPFGLAAVLTYTTPNLSYGLKIVWALVTYNLLNMLYTFIIQPYISAASLMTNDQSERTRLQSTRMTLAQVGGVVCAIMLPELSGFFSKYMTLAQGYMVTTIIMAIIMVVILLWGSSQIVERIPPQPVDPNNKANIKDVFYLLFRVGPVFVTFILFLGVYTMSQVQSTMGAYYINYYANRGDMLSWFSMIMMLFSVIGVPCVPFLVKRLHKKGTVMFGLAIAGIGCLMLYLMPTTAITGMMVSRAITGYGYGILMGICWSVITDPVEYADWKTGKRYTAIVMTLVGLGIKFSMIIGGSLPTAVLEATGYVANQAQNEATLSAIRMMTTLLPLAAVVVAMLVYGLFYHLNEEKISQIQKEIAGRNETREAQKAAK</sequence>
<feature type="transmembrane region" description="Helical" evidence="6">
    <location>
        <begin position="127"/>
        <end position="148"/>
    </location>
</feature>
<dbReference type="GO" id="GO:0005886">
    <property type="term" value="C:plasma membrane"/>
    <property type="evidence" value="ECO:0007669"/>
    <property type="project" value="UniProtKB-SubCell"/>
</dbReference>
<evidence type="ECO:0000313" key="9">
    <source>
        <dbReference type="Proteomes" id="UP000606499"/>
    </source>
</evidence>
<dbReference type="InterPro" id="IPR020846">
    <property type="entry name" value="MFS_dom"/>
</dbReference>
<gene>
    <name evidence="8" type="ORF">H8S45_14625</name>
</gene>
<dbReference type="InterPro" id="IPR039672">
    <property type="entry name" value="MFS_2"/>
</dbReference>
<dbReference type="InterPro" id="IPR001927">
    <property type="entry name" value="Na/Gal_symport"/>
</dbReference>
<keyword evidence="5 6" id="KW-0472">Membrane</keyword>
<organism evidence="8 9">
    <name type="scientific">Agathobaculum faecis</name>
    <dbReference type="NCBI Taxonomy" id="2763013"/>
    <lineage>
        <taxon>Bacteria</taxon>
        <taxon>Bacillati</taxon>
        <taxon>Bacillota</taxon>
        <taxon>Clostridia</taxon>
        <taxon>Eubacteriales</taxon>
        <taxon>Butyricicoccaceae</taxon>
        <taxon>Agathobaculum</taxon>
    </lineage>
</organism>
<dbReference type="PANTHER" id="PTHR11328">
    <property type="entry name" value="MAJOR FACILITATOR SUPERFAMILY DOMAIN-CONTAINING PROTEIN"/>
    <property type="match status" value="1"/>
</dbReference>
<reference evidence="8" key="1">
    <citation type="submission" date="2020-08" db="EMBL/GenBank/DDBJ databases">
        <title>Genome public.</title>
        <authorList>
            <person name="Liu C."/>
            <person name="Sun Q."/>
        </authorList>
    </citation>
    <scope>NUCLEOTIDE SEQUENCE</scope>
    <source>
        <strain evidence="8">NSJ-28</strain>
    </source>
</reference>
<name>A0A923LWX1_9FIRM</name>
<evidence type="ECO:0000256" key="1">
    <source>
        <dbReference type="ARBA" id="ARBA00004651"/>
    </source>
</evidence>
<feature type="transmembrane region" description="Helical" evidence="6">
    <location>
        <begin position="96"/>
        <end position="115"/>
    </location>
</feature>
<evidence type="ECO:0000256" key="4">
    <source>
        <dbReference type="ARBA" id="ARBA00022989"/>
    </source>
</evidence>
<feature type="transmembrane region" description="Helical" evidence="6">
    <location>
        <begin position="432"/>
        <end position="451"/>
    </location>
</feature>
<dbReference type="GO" id="GO:0006814">
    <property type="term" value="P:sodium ion transport"/>
    <property type="evidence" value="ECO:0007669"/>
    <property type="project" value="InterPro"/>
</dbReference>